<dbReference type="InterPro" id="IPR006130">
    <property type="entry name" value="Asp/Orn_carbamoylTrfase"/>
</dbReference>
<feature type="binding site" evidence="7">
    <location>
        <position position="157"/>
    </location>
    <ligand>
        <name>carbamoyl phosphate</name>
        <dbReference type="ChEBI" id="CHEBI:58228"/>
    </ligand>
</feature>
<evidence type="ECO:0000256" key="6">
    <source>
        <dbReference type="ARBA" id="ARBA00048859"/>
    </source>
</evidence>
<comment type="similarity">
    <text evidence="2 7">Belongs to the aspartate/ornithine carbamoyltransferase superfamily. ATCase family.</text>
</comment>
<dbReference type="NCBIfam" id="TIGR00670">
    <property type="entry name" value="asp_carb_tr"/>
    <property type="match status" value="1"/>
</dbReference>
<comment type="function">
    <text evidence="5 7">Catalyzes the condensation of carbamoyl phosphate and aspartate to form carbamoyl aspartate and inorganic phosphate, the committed step in the de novo pyrimidine nucleotide biosynthesis pathway.</text>
</comment>
<feature type="binding site" evidence="7">
    <location>
        <position position="188"/>
    </location>
    <ligand>
        <name>carbamoyl phosphate</name>
        <dbReference type="ChEBI" id="CHEBI:58228"/>
    </ligand>
</feature>
<evidence type="ECO:0000256" key="1">
    <source>
        <dbReference type="ARBA" id="ARBA00004852"/>
    </source>
</evidence>
<feature type="binding site" evidence="7">
    <location>
        <position position="108"/>
    </location>
    <ligand>
        <name>carbamoyl phosphate</name>
        <dbReference type="ChEBI" id="CHEBI:58228"/>
    </ligand>
</feature>
<dbReference type="Proteomes" id="UP000502831">
    <property type="component" value="Chromosome"/>
</dbReference>
<dbReference type="SUPFAM" id="SSF53671">
    <property type="entry name" value="Aspartate/ornithine carbamoyltransferase"/>
    <property type="match status" value="1"/>
</dbReference>
<comment type="subunit">
    <text evidence="7">Heterododecamer (2C3:3R2) of six catalytic PyrB chains organized as two trimers (C3), and six regulatory PyrI chains organized as three dimers (R2).</text>
</comment>
<evidence type="ECO:0000256" key="2">
    <source>
        <dbReference type="ARBA" id="ARBA00008896"/>
    </source>
</evidence>
<feature type="binding site" evidence="7">
    <location>
        <position position="308"/>
    </location>
    <ligand>
        <name>carbamoyl phosphate</name>
        <dbReference type="ChEBI" id="CHEBI:58228"/>
    </ligand>
</feature>
<reference evidence="8 9" key="1">
    <citation type="journal article" date="2017" name="Environ. Sci. Technol.">
        <title>Organohalide Respiration with Chlorinated Ethenes under Low pH Conditions.</title>
        <authorList>
            <person name="Yang Y."/>
            <person name="Capiro N.L."/>
            <person name="Marcet T.F."/>
            <person name="Yan J."/>
            <person name="Pennell K.D."/>
            <person name="Loffler F.E."/>
        </authorList>
    </citation>
    <scope>NUCLEOTIDE SEQUENCE [LARGE SCALE GENOMIC DNA]</scope>
    <source>
        <strain evidence="8 9">ACSDCE</strain>
    </source>
</reference>
<protein>
    <recommendedName>
        <fullName evidence="7">Aspartate carbamoyltransferase</fullName>
        <ecNumber evidence="7">2.1.3.2</ecNumber>
    </recommendedName>
    <alternativeName>
        <fullName evidence="7">Aspartate transcarbamylase</fullName>
        <shortName evidence="7">ATCase</shortName>
    </alternativeName>
</protein>
<dbReference type="PROSITE" id="PS00097">
    <property type="entry name" value="CARBAMOYLTRANSFERASE"/>
    <property type="match status" value="1"/>
</dbReference>
<dbReference type="PRINTS" id="PR00100">
    <property type="entry name" value="AOTCASE"/>
</dbReference>
<dbReference type="GO" id="GO:0044205">
    <property type="term" value="P:'de novo' UMP biosynthetic process"/>
    <property type="evidence" value="ECO:0007669"/>
    <property type="project" value="UniProtKB-UniRule"/>
</dbReference>
<evidence type="ECO:0000256" key="3">
    <source>
        <dbReference type="ARBA" id="ARBA00022679"/>
    </source>
</evidence>
<feature type="binding site" evidence="7">
    <location>
        <position position="307"/>
    </location>
    <ligand>
        <name>carbamoyl phosphate</name>
        <dbReference type="ChEBI" id="CHEBI:58228"/>
    </ligand>
</feature>
<dbReference type="InterPro" id="IPR006131">
    <property type="entry name" value="Asp_carbamoyltransf_Asp/Orn-bd"/>
</dbReference>
<sequence>MHGLRIKERTHKQKRGVKDFFHVTSFFAELYHRELNEVLTKLTVKFCYYFRKIIKERCVNHLINTRDFSLEEIEKLLERATEFLDEKPREILKNKTVITIFFENSTRTRSSFEIAAKRLGAMVVSLDVSRSSSSKGETLFDTAANLDAMGPDAIVVRHKSSGVPHILANYVNCPIVNGGDGAHAHPTQALLDLFTMKRHFGDVRGKKVAIVGDIKNSRVANSNIELLARVGVEVILVGPPHFLPQTDLRVYHTIEEVIDEVDVIMSLRAQTERHANQIYASLKDYGADFCITSKLMGDRDIIILHPGPVHRNVDVDDFMMKDPRSKILEQVKNGVAVRMAVLEKLIEH</sequence>
<evidence type="ECO:0000313" key="9">
    <source>
        <dbReference type="Proteomes" id="UP000502831"/>
    </source>
</evidence>
<gene>
    <name evidence="7" type="primary">pyrB</name>
    <name evidence="8" type="ORF">FA584_02635</name>
</gene>
<dbReference type="AlphaFoldDB" id="A0A6G9VRC5"/>
<dbReference type="GO" id="GO:0006207">
    <property type="term" value="P:'de novo' pyrimidine nucleobase biosynthetic process"/>
    <property type="evidence" value="ECO:0007669"/>
    <property type="project" value="InterPro"/>
</dbReference>
<dbReference type="EC" id="2.1.3.2" evidence="7"/>
<feature type="binding site" evidence="7">
    <location>
        <position position="185"/>
    </location>
    <ligand>
        <name>carbamoyl phosphate</name>
        <dbReference type="ChEBI" id="CHEBI:58228"/>
    </ligand>
</feature>
<proteinExistence type="inferred from homology"/>
<dbReference type="Gene3D" id="3.40.50.1370">
    <property type="entry name" value="Aspartate/ornithine carbamoyltransferase"/>
    <property type="match status" value="2"/>
</dbReference>
<feature type="binding site" evidence="7">
    <location>
        <position position="268"/>
    </location>
    <ligand>
        <name>L-aspartate</name>
        <dbReference type="ChEBI" id="CHEBI:29991"/>
    </ligand>
</feature>
<dbReference type="PANTHER" id="PTHR45753">
    <property type="entry name" value="ORNITHINE CARBAMOYLTRANSFERASE, MITOCHONDRIAL"/>
    <property type="match status" value="1"/>
</dbReference>
<comment type="catalytic activity">
    <reaction evidence="6 7">
        <text>carbamoyl phosphate + L-aspartate = N-carbamoyl-L-aspartate + phosphate + H(+)</text>
        <dbReference type="Rhea" id="RHEA:20013"/>
        <dbReference type="ChEBI" id="CHEBI:15378"/>
        <dbReference type="ChEBI" id="CHEBI:29991"/>
        <dbReference type="ChEBI" id="CHEBI:32814"/>
        <dbReference type="ChEBI" id="CHEBI:43474"/>
        <dbReference type="ChEBI" id="CHEBI:58228"/>
        <dbReference type="EC" id="2.1.3.2"/>
    </reaction>
</comment>
<dbReference type="InterPro" id="IPR002082">
    <property type="entry name" value="Asp_carbamoyltransf"/>
</dbReference>
<dbReference type="GO" id="GO:0004070">
    <property type="term" value="F:aspartate carbamoyltransferase activity"/>
    <property type="evidence" value="ECO:0007669"/>
    <property type="project" value="UniProtKB-UniRule"/>
</dbReference>
<feature type="binding site" evidence="7">
    <location>
        <position position="218"/>
    </location>
    <ligand>
        <name>L-aspartate</name>
        <dbReference type="ChEBI" id="CHEBI:29991"/>
    </ligand>
</feature>
<dbReference type="EMBL" id="CP039734">
    <property type="protein sequence ID" value="QIR75172.1"/>
    <property type="molecule type" value="Genomic_DNA"/>
</dbReference>
<evidence type="ECO:0000256" key="5">
    <source>
        <dbReference type="ARBA" id="ARBA00043884"/>
    </source>
</evidence>
<name>A0A6G9VRC5_9BACT</name>
<dbReference type="PRINTS" id="PR00101">
    <property type="entry name" value="ATCASE"/>
</dbReference>
<feature type="binding site" evidence="7">
    <location>
        <position position="107"/>
    </location>
    <ligand>
        <name>carbamoyl phosphate</name>
        <dbReference type="ChEBI" id="CHEBI:58228"/>
    </ligand>
</feature>
<dbReference type="InterPro" id="IPR036901">
    <property type="entry name" value="Asp/Orn_carbamoylTrfase_sf"/>
</dbReference>
<dbReference type="Pfam" id="PF00185">
    <property type="entry name" value="OTCace"/>
    <property type="match status" value="1"/>
</dbReference>
<dbReference type="NCBIfam" id="NF002032">
    <property type="entry name" value="PRK00856.1"/>
    <property type="match status" value="1"/>
</dbReference>
<evidence type="ECO:0000313" key="8">
    <source>
        <dbReference type="EMBL" id="QIR75172.1"/>
    </source>
</evidence>
<dbReference type="HAMAP" id="MF_00001">
    <property type="entry name" value="Asp_carb_tr"/>
    <property type="match status" value="1"/>
</dbReference>
<dbReference type="Pfam" id="PF02729">
    <property type="entry name" value="OTCace_N"/>
    <property type="match status" value="1"/>
</dbReference>
<keyword evidence="3 7" id="KW-0808">Transferase</keyword>
<keyword evidence="4 7" id="KW-0665">Pyrimidine biosynthesis</keyword>
<evidence type="ECO:0000256" key="7">
    <source>
        <dbReference type="HAMAP-Rule" id="MF_00001"/>
    </source>
</evidence>
<dbReference type="GO" id="GO:0006520">
    <property type="term" value="P:amino acid metabolic process"/>
    <property type="evidence" value="ECO:0007669"/>
    <property type="project" value="InterPro"/>
</dbReference>
<accession>A0A6G9VRC5</accession>
<evidence type="ECO:0000256" key="4">
    <source>
        <dbReference type="ARBA" id="ARBA00022975"/>
    </source>
</evidence>
<dbReference type="GO" id="GO:0016597">
    <property type="term" value="F:amino acid binding"/>
    <property type="evidence" value="ECO:0007669"/>
    <property type="project" value="InterPro"/>
</dbReference>
<comment type="pathway">
    <text evidence="1 7">Pyrimidine metabolism; UMP biosynthesis via de novo pathway; (S)-dihydroorotate from bicarbonate: step 2/3.</text>
</comment>
<dbReference type="InterPro" id="IPR006132">
    <property type="entry name" value="Asp/Orn_carbamoyltranf_P-bd"/>
</dbReference>
<dbReference type="GO" id="GO:0005829">
    <property type="term" value="C:cytosol"/>
    <property type="evidence" value="ECO:0007669"/>
    <property type="project" value="TreeGrafter"/>
</dbReference>
<dbReference type="PANTHER" id="PTHR45753:SF6">
    <property type="entry name" value="ASPARTATE CARBAMOYLTRANSFERASE"/>
    <property type="match status" value="1"/>
</dbReference>
<feature type="binding site" evidence="7">
    <location>
        <position position="135"/>
    </location>
    <ligand>
        <name>L-aspartate</name>
        <dbReference type="ChEBI" id="CHEBI:29991"/>
    </ligand>
</feature>
<organism evidence="8 9">
    <name type="scientific">Sulfurospirillum diekertiae</name>
    <dbReference type="NCBI Taxonomy" id="1854492"/>
    <lineage>
        <taxon>Bacteria</taxon>
        <taxon>Pseudomonadati</taxon>
        <taxon>Campylobacterota</taxon>
        <taxon>Epsilonproteobacteria</taxon>
        <taxon>Campylobacterales</taxon>
        <taxon>Sulfurospirillaceae</taxon>
        <taxon>Sulfurospirillum</taxon>
    </lineage>
</organism>